<dbReference type="AlphaFoldDB" id="A0A0J8B2E5"/>
<sequence>HFKLNEDFECRVGTCRASQTIFAVRKPNAPCYPMRFLAHLNKTKWRARFALVIGTASNISGLMGRDNVAHCRCQRGMKEYRTRIALCDPADGSLRFDQELQFDVTLYADKAVTEFDSKLYTIAIVNESDTARAPLQIQVDLASMLRPDQTPCSIVERSRILELSTAKVPTIVTLNDPVSTRNITIFESFFASLRNCFIELPIVHYSSLYIVFKAF</sequence>
<dbReference type="Proteomes" id="UP000035740">
    <property type="component" value="Unassembled WGS sequence"/>
</dbReference>
<accession>A0A0J8B2E5</accession>
<dbReference type="Gramene" id="KMS94017">
    <property type="protein sequence ID" value="KMS94017"/>
    <property type="gene ID" value="BVRB_025630"/>
</dbReference>
<organism evidence="2 3">
    <name type="scientific">Beta vulgaris subsp. vulgaris</name>
    <name type="common">Beet</name>
    <dbReference type="NCBI Taxonomy" id="3555"/>
    <lineage>
        <taxon>Eukaryota</taxon>
        <taxon>Viridiplantae</taxon>
        <taxon>Streptophyta</taxon>
        <taxon>Embryophyta</taxon>
        <taxon>Tracheophyta</taxon>
        <taxon>Spermatophyta</taxon>
        <taxon>Magnoliopsida</taxon>
        <taxon>eudicotyledons</taxon>
        <taxon>Gunneridae</taxon>
        <taxon>Pentapetalae</taxon>
        <taxon>Caryophyllales</taxon>
        <taxon>Chenopodiaceae</taxon>
        <taxon>Betoideae</taxon>
        <taxon>Beta</taxon>
    </lineage>
</organism>
<reference evidence="2 3" key="1">
    <citation type="journal article" date="2014" name="Nature">
        <title>The genome of the recently domesticated crop plant sugar beet (Beta vulgaris).</title>
        <authorList>
            <person name="Dohm J.C."/>
            <person name="Minoche A.E."/>
            <person name="Holtgrawe D."/>
            <person name="Capella-Gutierrez S."/>
            <person name="Zakrzewski F."/>
            <person name="Tafer H."/>
            <person name="Rupp O."/>
            <person name="Sorensen T.R."/>
            <person name="Stracke R."/>
            <person name="Reinhardt R."/>
            <person name="Goesmann A."/>
            <person name="Kraft T."/>
            <person name="Schulz B."/>
            <person name="Stadler P.F."/>
            <person name="Schmidt T."/>
            <person name="Gabaldon T."/>
            <person name="Lehrach H."/>
            <person name="Weisshaar B."/>
            <person name="Himmelbauer H."/>
        </authorList>
    </citation>
    <scope>NUCLEOTIDE SEQUENCE [LARGE SCALE GENOMIC DNA]</scope>
    <source>
        <tissue evidence="2">Taproot</tissue>
    </source>
</reference>
<feature type="domain" description="C2 NT-type" evidence="1">
    <location>
        <begin position="37"/>
        <end position="180"/>
    </location>
</feature>
<feature type="non-terminal residue" evidence="2">
    <location>
        <position position="1"/>
    </location>
</feature>
<gene>
    <name evidence="2" type="ORF">BVRB_025630</name>
</gene>
<evidence type="ECO:0000259" key="1">
    <source>
        <dbReference type="PROSITE" id="PS51840"/>
    </source>
</evidence>
<dbReference type="PROSITE" id="PS51840">
    <property type="entry name" value="C2_NT"/>
    <property type="match status" value="1"/>
</dbReference>
<dbReference type="InterPro" id="IPR019448">
    <property type="entry name" value="NT-C2"/>
</dbReference>
<evidence type="ECO:0000313" key="2">
    <source>
        <dbReference type="EMBL" id="KMS94017.1"/>
    </source>
</evidence>
<name>A0A0J8B2E5_BETVV</name>
<protein>
    <recommendedName>
        <fullName evidence="1">C2 NT-type domain-containing protein</fullName>
    </recommendedName>
</protein>
<dbReference type="OrthoDB" id="10600841at2759"/>
<dbReference type="EMBL" id="KQ096813">
    <property type="protein sequence ID" value="KMS94017.1"/>
    <property type="molecule type" value="Genomic_DNA"/>
</dbReference>
<proteinExistence type="predicted"/>
<keyword evidence="3" id="KW-1185">Reference proteome</keyword>
<evidence type="ECO:0000313" key="3">
    <source>
        <dbReference type="Proteomes" id="UP000035740"/>
    </source>
</evidence>